<evidence type="ECO:0000259" key="8">
    <source>
        <dbReference type="PROSITE" id="PS50212"/>
    </source>
</evidence>
<dbReference type="SMART" id="SM00229">
    <property type="entry name" value="RasGEFN"/>
    <property type="match status" value="1"/>
</dbReference>
<dbReference type="AlphaFoldDB" id="A0A017SLN3"/>
<proteinExistence type="predicted"/>
<dbReference type="GO" id="GO:0005085">
    <property type="term" value="F:guanyl-nucleotide exchange factor activity"/>
    <property type="evidence" value="ECO:0007669"/>
    <property type="project" value="UniProtKB-KW"/>
</dbReference>
<dbReference type="GO" id="GO:0007265">
    <property type="term" value="P:Ras protein signal transduction"/>
    <property type="evidence" value="ECO:0007669"/>
    <property type="project" value="TreeGrafter"/>
</dbReference>
<reference evidence="10" key="1">
    <citation type="journal article" date="2014" name="Nat. Commun.">
        <title>Genomic adaptations of the halophilic Dead Sea filamentous fungus Eurotium rubrum.</title>
        <authorList>
            <person name="Kis-Papo T."/>
            <person name="Weig A.R."/>
            <person name="Riley R."/>
            <person name="Persoh D."/>
            <person name="Salamov A."/>
            <person name="Sun H."/>
            <person name="Lipzen A."/>
            <person name="Wasser S.P."/>
            <person name="Rambold G."/>
            <person name="Grigoriev I.V."/>
            <person name="Nevo E."/>
        </authorList>
    </citation>
    <scope>NUCLEOTIDE SEQUENCE [LARGE SCALE GENOMIC DNA]</scope>
    <source>
        <strain evidence="10">CBS 135680</strain>
    </source>
</reference>
<organism evidence="9 10">
    <name type="scientific">Aspergillus ruber (strain CBS 135680)</name>
    <dbReference type="NCBI Taxonomy" id="1388766"/>
    <lineage>
        <taxon>Eukaryota</taxon>
        <taxon>Fungi</taxon>
        <taxon>Dikarya</taxon>
        <taxon>Ascomycota</taxon>
        <taxon>Pezizomycotina</taxon>
        <taxon>Eurotiomycetes</taxon>
        <taxon>Eurotiomycetidae</taxon>
        <taxon>Eurotiales</taxon>
        <taxon>Aspergillaceae</taxon>
        <taxon>Aspergillus</taxon>
        <taxon>Aspergillus subgen. Aspergillus</taxon>
    </lineage>
</organism>
<feature type="compositionally biased region" description="Polar residues" evidence="5">
    <location>
        <begin position="520"/>
        <end position="542"/>
    </location>
</feature>
<dbReference type="PANTHER" id="PTHR23113:SF354">
    <property type="entry name" value="BUD SITE SELECTION PROTEIN 5"/>
    <property type="match status" value="1"/>
</dbReference>
<feature type="compositionally biased region" description="Low complexity" evidence="5">
    <location>
        <begin position="586"/>
        <end position="599"/>
    </location>
</feature>
<dbReference type="GeneID" id="63693249"/>
<dbReference type="InterPro" id="IPR008937">
    <property type="entry name" value="Ras-like_GEF"/>
</dbReference>
<dbReference type="PANTHER" id="PTHR23113">
    <property type="entry name" value="GUANINE NUCLEOTIDE EXCHANGE FACTOR"/>
    <property type="match status" value="1"/>
</dbReference>
<evidence type="ECO:0000313" key="9">
    <source>
        <dbReference type="EMBL" id="EYE97862.1"/>
    </source>
</evidence>
<dbReference type="Gene3D" id="1.20.870.10">
    <property type="entry name" value="Son of sevenless (SoS) protein Chain: S domain 1"/>
    <property type="match status" value="1"/>
</dbReference>
<dbReference type="Gene3D" id="2.30.30.40">
    <property type="entry name" value="SH3 Domains"/>
    <property type="match status" value="1"/>
</dbReference>
<feature type="compositionally biased region" description="Polar residues" evidence="5">
    <location>
        <begin position="26"/>
        <end position="50"/>
    </location>
</feature>
<evidence type="ECO:0000259" key="7">
    <source>
        <dbReference type="PROSITE" id="PS50009"/>
    </source>
</evidence>
<feature type="domain" description="N-terminal Ras-GEF" evidence="8">
    <location>
        <begin position="738"/>
        <end position="857"/>
    </location>
</feature>
<protein>
    <submittedName>
        <fullName evidence="9">Putative ras guanine-nucleotide exchange protein</fullName>
    </submittedName>
</protein>
<feature type="compositionally biased region" description="Low complexity" evidence="5">
    <location>
        <begin position="551"/>
        <end position="567"/>
    </location>
</feature>
<evidence type="ECO:0000256" key="2">
    <source>
        <dbReference type="ARBA" id="ARBA00022658"/>
    </source>
</evidence>
<dbReference type="STRING" id="1388766.A0A017SLN3"/>
<feature type="compositionally biased region" description="Polar residues" evidence="5">
    <location>
        <begin position="684"/>
        <end position="713"/>
    </location>
</feature>
<dbReference type="SMART" id="SM00326">
    <property type="entry name" value="SH3"/>
    <property type="match status" value="1"/>
</dbReference>
<gene>
    <name evidence="9" type="ORF">EURHEDRAFT_259291</name>
</gene>
<dbReference type="Pfam" id="PF00617">
    <property type="entry name" value="RasGEF"/>
    <property type="match status" value="1"/>
</dbReference>
<evidence type="ECO:0000256" key="4">
    <source>
        <dbReference type="PROSITE-ProRule" id="PRU00192"/>
    </source>
</evidence>
<dbReference type="PROSITE" id="PS50212">
    <property type="entry name" value="RASGEF_NTER"/>
    <property type="match status" value="1"/>
</dbReference>
<dbReference type="OrthoDB" id="546434at2759"/>
<evidence type="ECO:0000313" key="10">
    <source>
        <dbReference type="Proteomes" id="UP000019804"/>
    </source>
</evidence>
<name>A0A017SLN3_ASPRC</name>
<keyword evidence="1 4" id="KW-0728">SH3 domain</keyword>
<evidence type="ECO:0000256" key="1">
    <source>
        <dbReference type="ARBA" id="ARBA00022443"/>
    </source>
</evidence>
<keyword evidence="2 3" id="KW-0344">Guanine-nucleotide releasing factor</keyword>
<evidence type="ECO:0000256" key="3">
    <source>
        <dbReference type="PROSITE-ProRule" id="PRU00168"/>
    </source>
</evidence>
<dbReference type="GO" id="GO:0005886">
    <property type="term" value="C:plasma membrane"/>
    <property type="evidence" value="ECO:0007669"/>
    <property type="project" value="TreeGrafter"/>
</dbReference>
<dbReference type="InterPro" id="IPR023578">
    <property type="entry name" value="Ras_GEF_dom_sf"/>
</dbReference>
<feature type="region of interest" description="Disordered" evidence="5">
    <location>
        <begin position="298"/>
        <end position="335"/>
    </location>
</feature>
<dbReference type="SMART" id="SM00147">
    <property type="entry name" value="RasGEF"/>
    <property type="match status" value="1"/>
</dbReference>
<dbReference type="InterPro" id="IPR036964">
    <property type="entry name" value="RASGEF_cat_dom_sf"/>
</dbReference>
<dbReference type="SUPFAM" id="SSF48366">
    <property type="entry name" value="Ras GEF"/>
    <property type="match status" value="1"/>
</dbReference>
<dbReference type="CDD" id="cd06224">
    <property type="entry name" value="REM"/>
    <property type="match status" value="1"/>
</dbReference>
<dbReference type="CDD" id="cd00155">
    <property type="entry name" value="RasGEF"/>
    <property type="match status" value="1"/>
</dbReference>
<dbReference type="EMBL" id="KK088414">
    <property type="protein sequence ID" value="EYE97862.1"/>
    <property type="molecule type" value="Genomic_DNA"/>
</dbReference>
<feature type="compositionally biased region" description="Polar residues" evidence="5">
    <location>
        <begin position="603"/>
        <end position="614"/>
    </location>
</feature>
<dbReference type="Proteomes" id="UP000019804">
    <property type="component" value="Unassembled WGS sequence"/>
</dbReference>
<dbReference type="PROSITE" id="PS50009">
    <property type="entry name" value="RASGEF_CAT"/>
    <property type="match status" value="1"/>
</dbReference>
<dbReference type="SUPFAM" id="SSF50044">
    <property type="entry name" value="SH3-domain"/>
    <property type="match status" value="1"/>
</dbReference>
<dbReference type="RefSeq" id="XP_040641550.1">
    <property type="nucleotide sequence ID" value="XM_040778125.1"/>
</dbReference>
<accession>A0A017SLN3</accession>
<dbReference type="InterPro" id="IPR001895">
    <property type="entry name" value="RASGEF_cat_dom"/>
</dbReference>
<dbReference type="InterPro" id="IPR000651">
    <property type="entry name" value="Ras-like_Gua-exchang_fac_N"/>
</dbReference>
<dbReference type="InterPro" id="IPR036028">
    <property type="entry name" value="SH3-like_dom_sf"/>
</dbReference>
<feature type="region of interest" description="Disordered" evidence="5">
    <location>
        <begin position="519"/>
        <end position="614"/>
    </location>
</feature>
<evidence type="ECO:0000256" key="5">
    <source>
        <dbReference type="SAM" id="MobiDB-lite"/>
    </source>
</evidence>
<keyword evidence="10" id="KW-1185">Reference proteome</keyword>
<feature type="domain" description="SH3" evidence="6">
    <location>
        <begin position="89"/>
        <end position="155"/>
    </location>
</feature>
<dbReference type="Gene3D" id="1.10.840.10">
    <property type="entry name" value="Ras guanine-nucleotide exchange factors catalytic domain"/>
    <property type="match status" value="1"/>
</dbReference>
<feature type="compositionally biased region" description="Basic and acidic residues" evidence="5">
    <location>
        <begin position="1"/>
        <end position="12"/>
    </location>
</feature>
<feature type="domain" description="Ras-GEF" evidence="7">
    <location>
        <begin position="917"/>
        <end position="1160"/>
    </location>
</feature>
<sequence length="1203" mass="134165">MNRLPRDMEPSRRPIPPLKVVKGDFNSVSVGPNQHTTRYYNSPTNSQFTPPMTPHAIKEEEAEEEEEEAEGTDNNDTIMEEPSEPPKAVFHDYLRAFYPFHPSGDVSPSTVTLPLDQGDIILVHSVHINGWADGTLLDTGARGWLPTNYCEAYDQVPMRPLLRALTDFWEIIRGGCGSSLKDFGNQDLMRGLIAGVRFLLEKSECLTRESSLIKQHDGLRRTRKGLLTDLSSLVKTAKNFQDVANGTPMDEEVEYILDEMLLKAFRVVTRGVRFLDVWTEEVGLSRTIAELEHSNMHGAEGQYDSPLTPPADSFPDRATSAAETERNESRLLNRSRMDMSRASTRLDMGDSQPRPISVSTKRVSHRVSYSSPAAAARNPNLASERLNATYDAFLGVLGSFIGLHLQSRSSTELIVTTEESVQACRALLTVIEAVCEHGIQGRDLLEQAKENMYERLSELVHAAREAFRPAQSSDDDVVFMPDEGKRLVDAATDCVRAAGNCCAKARLVLEQIGDFELESETQTAPTQELNNNMSGHNTQNNAGPPPEEEVQTPQPQRTTQVDQQRSLRPPPPPLQIPSNHNFHHLSPSTTATTVSASTPGLTDDTTPSSFHSRVLNSPAQPIEISSSIPSATALSFSSSYEAADGLRRGSNAKSDVSESFGRGVTSTGSSFMTYNSRLRDSEMSGVSQTSTRATSPDLSNQYQPSLKGSVSHSTLAEENEETEANILEKTFAHELIFKEGHVMGGSLRALIEKLTAHQSTPDAMFVSTFYLTFRLFATPLEFAQALADRFEYIGDTAHAAGPVRLRVYNVLKGWLESHWRHDRDNMALDFIMQFAKTTLMILPSAGKRLMDLAEKVSKVHGPVVPRLVSSMGKTNTATAQYIHPDTPLPPPILGKKEHNLLKQWKNGEASLSILDFDPMELARQLTIKESRIFCSILPEELLDTEWMKKSGSLAVNVRAMSTLSTDLAHLVSDSILQLEEPKKRAVVIKHWIKIANKSLELNNYDSLMAIICSLNSSMIVRLKRTWEIISHKTKSTLEYLRGIVDVSRNYSVLRNRIQNHVPPCLPFVGTYLTDLTFVDHGNQPLRHLPTEDGEMAVINFDKHMKTARIISELQRFQIPYRLSEVPELQAWMQNELVRVRSNGEKSLQTFYRRSLVLEPREVPPRNNAHTDSTPTPSILENAKDKFDFLSWAHPKSKSVATHG</sequence>
<dbReference type="Pfam" id="PF00618">
    <property type="entry name" value="RasGEF_N"/>
    <property type="match status" value="1"/>
</dbReference>
<feature type="compositionally biased region" description="Acidic residues" evidence="5">
    <location>
        <begin position="60"/>
        <end position="80"/>
    </location>
</feature>
<dbReference type="PROSITE" id="PS50002">
    <property type="entry name" value="SH3"/>
    <property type="match status" value="1"/>
</dbReference>
<feature type="region of interest" description="Disordered" evidence="5">
    <location>
        <begin position="1"/>
        <end position="80"/>
    </location>
</feature>
<evidence type="ECO:0000259" key="6">
    <source>
        <dbReference type="PROSITE" id="PS50002"/>
    </source>
</evidence>
<dbReference type="HOGENOM" id="CLU_002116_1_0_1"/>
<feature type="region of interest" description="Disordered" evidence="5">
    <location>
        <begin position="671"/>
        <end position="720"/>
    </location>
</feature>
<dbReference type="InterPro" id="IPR001452">
    <property type="entry name" value="SH3_domain"/>
</dbReference>
<feature type="compositionally biased region" description="Basic and acidic residues" evidence="5">
    <location>
        <begin position="323"/>
        <end position="335"/>
    </location>
</feature>